<evidence type="ECO:0008006" key="4">
    <source>
        <dbReference type="Google" id="ProtNLM"/>
    </source>
</evidence>
<comment type="caution">
    <text evidence="2">The sequence shown here is derived from an EMBL/GenBank/DDBJ whole genome shotgun (WGS) entry which is preliminary data.</text>
</comment>
<keyword evidence="1" id="KW-0175">Coiled coil</keyword>
<name>A0A2S9X5N0_9NEIS</name>
<protein>
    <recommendedName>
        <fullName evidence="4">Type III secretion system protein SpaM</fullName>
    </recommendedName>
</protein>
<dbReference type="OrthoDB" id="8590717at2"/>
<feature type="coiled-coil region" evidence="1">
    <location>
        <begin position="75"/>
        <end position="109"/>
    </location>
</feature>
<gene>
    <name evidence="2" type="ORF">BUE93_09185</name>
</gene>
<proteinExistence type="predicted"/>
<sequence>MRLLPKLRALQQRCVASQRRCEAQLAALAREDDDLRKEEDALVAQGHGLCQLLQAQRPVGIVLERSQLFAILRKQAVMRQQLQNLELQRKQLTELRQALAERRMVQQEERSAWQRKDDKYQRWATRVRKQESLLRLRQDEAEQEERTIWKLCPPPLRPQGRP</sequence>
<reference evidence="2 3" key="1">
    <citation type="submission" date="2017-01" db="EMBL/GenBank/DDBJ databases">
        <title>New insights into the genetic diversity of Chromobacterium isolated from tropical freshwater lake.</title>
        <authorList>
            <person name="Santos A.B."/>
            <person name="Nascimento A.M."/>
            <person name="Da Silva P.C."/>
        </authorList>
    </citation>
    <scope>NUCLEOTIDE SEQUENCE [LARGE SCALE GENOMIC DNA]</scope>
    <source>
        <strain evidence="2 3">56AF</strain>
    </source>
</reference>
<dbReference type="Pfam" id="PF02090">
    <property type="entry name" value="SPAM"/>
    <property type="match status" value="1"/>
</dbReference>
<dbReference type="RefSeq" id="WP_106076591.1">
    <property type="nucleotide sequence ID" value="NZ_MTBD01000021.1"/>
</dbReference>
<dbReference type="Proteomes" id="UP000239469">
    <property type="component" value="Unassembled WGS sequence"/>
</dbReference>
<dbReference type="PRINTS" id="PR01227">
    <property type="entry name" value="SSPAMPROTEIN"/>
</dbReference>
<dbReference type="AlphaFoldDB" id="A0A2S9X5N0"/>
<accession>A0A2S9X5N0</accession>
<evidence type="ECO:0000313" key="2">
    <source>
        <dbReference type="EMBL" id="PRP70986.1"/>
    </source>
</evidence>
<organism evidence="2 3">
    <name type="scientific">Chromobacterium amazonense</name>
    <dbReference type="NCBI Taxonomy" id="1382803"/>
    <lineage>
        <taxon>Bacteria</taxon>
        <taxon>Pseudomonadati</taxon>
        <taxon>Pseudomonadota</taxon>
        <taxon>Betaproteobacteria</taxon>
        <taxon>Neisseriales</taxon>
        <taxon>Chromobacteriaceae</taxon>
        <taxon>Chromobacterium</taxon>
    </lineage>
</organism>
<evidence type="ECO:0000256" key="1">
    <source>
        <dbReference type="SAM" id="Coils"/>
    </source>
</evidence>
<evidence type="ECO:0000313" key="3">
    <source>
        <dbReference type="Proteomes" id="UP000239469"/>
    </source>
</evidence>
<dbReference type="InterPro" id="IPR002954">
    <property type="entry name" value="Salm_SPAgM"/>
</dbReference>
<dbReference type="EMBL" id="MTBD01000021">
    <property type="protein sequence ID" value="PRP70986.1"/>
    <property type="molecule type" value="Genomic_DNA"/>
</dbReference>